<dbReference type="Proteomes" id="UP000011116">
    <property type="component" value="Chromosome 2H"/>
</dbReference>
<dbReference type="Gene3D" id="2.30.39.10">
    <property type="entry name" value="Alpha-1-antitrypsin, domain 1"/>
    <property type="match status" value="1"/>
</dbReference>
<name>A0A8I6X8D0_HORVV</name>
<reference evidence="5" key="1">
    <citation type="journal article" date="2012" name="Nature">
        <title>A physical, genetic and functional sequence assembly of the barley genome.</title>
        <authorList>
            <consortium name="The International Barley Genome Sequencing Consortium"/>
            <person name="Mayer K.F."/>
            <person name="Waugh R."/>
            <person name="Brown J.W."/>
            <person name="Schulman A."/>
            <person name="Langridge P."/>
            <person name="Platzer M."/>
            <person name="Fincher G.B."/>
            <person name="Muehlbauer G.J."/>
            <person name="Sato K."/>
            <person name="Close T.J."/>
            <person name="Wise R.P."/>
            <person name="Stein N."/>
        </authorList>
    </citation>
    <scope>NUCLEOTIDE SEQUENCE [LARGE SCALE GENOMIC DNA]</scope>
    <source>
        <strain evidence="5">cv. Morex</strain>
    </source>
</reference>
<dbReference type="SMART" id="SM00093">
    <property type="entry name" value="SERPIN"/>
    <property type="match status" value="1"/>
</dbReference>
<comment type="similarity">
    <text evidence="1 2">Belongs to the serpin family.</text>
</comment>
<evidence type="ECO:0000259" key="3">
    <source>
        <dbReference type="SMART" id="SM00093"/>
    </source>
</evidence>
<dbReference type="Gramene" id="HORVU.MOREX.r2.2HG0082220.1">
    <property type="protein sequence ID" value="HORVU.MOREX.r2.2HG0082220.1"/>
    <property type="gene ID" value="HORVU.MOREX.r2.2HG0082220"/>
</dbReference>
<dbReference type="InterPro" id="IPR036186">
    <property type="entry name" value="Serpin_sf"/>
</dbReference>
<accession>A0A8I6X8D0</accession>
<evidence type="ECO:0000256" key="1">
    <source>
        <dbReference type="ARBA" id="ARBA00009500"/>
    </source>
</evidence>
<evidence type="ECO:0000313" key="4">
    <source>
        <dbReference type="EnsemblPlants" id="HORVU.MOREX.r3.2HG0099760.1"/>
    </source>
</evidence>
<reference evidence="4" key="2">
    <citation type="submission" date="2020-10" db="EMBL/GenBank/DDBJ databases">
        <authorList>
            <person name="Scholz U."/>
            <person name="Mascher M."/>
            <person name="Fiebig A."/>
        </authorList>
    </citation>
    <scope>NUCLEOTIDE SEQUENCE [LARGE SCALE GENOMIC DNA]</scope>
    <source>
        <strain evidence="4">cv. Morex</strain>
    </source>
</reference>
<dbReference type="SMR" id="A0A8I6X8D0"/>
<dbReference type="SUPFAM" id="SSF56574">
    <property type="entry name" value="Serpins"/>
    <property type="match status" value="1"/>
</dbReference>
<dbReference type="Pfam" id="PF00079">
    <property type="entry name" value="Serpin"/>
    <property type="match status" value="1"/>
</dbReference>
<dbReference type="Gramene" id="HORVU.MOREX.r3.2HG0099760.1">
    <property type="protein sequence ID" value="HORVU.MOREX.r3.2HG0099760.1"/>
    <property type="gene ID" value="HORVU.MOREX.r3.2HG0099760"/>
</dbReference>
<dbReference type="AlphaFoldDB" id="A0A8I6X8D0"/>
<evidence type="ECO:0000313" key="5">
    <source>
        <dbReference type="Proteomes" id="UP000011116"/>
    </source>
</evidence>
<dbReference type="PANTHER" id="PTHR11461">
    <property type="entry name" value="SERINE PROTEASE INHIBITOR, SERPIN"/>
    <property type="match status" value="1"/>
</dbReference>
<dbReference type="GO" id="GO:0005615">
    <property type="term" value="C:extracellular space"/>
    <property type="evidence" value="ECO:0000318"/>
    <property type="project" value="GO_Central"/>
</dbReference>
<dbReference type="InterPro" id="IPR023796">
    <property type="entry name" value="Serpin_dom"/>
</dbReference>
<dbReference type="InterPro" id="IPR042178">
    <property type="entry name" value="Serpin_sf_1"/>
</dbReference>
<sequence length="469" mass="51818">MEPVKEFAVRCLTVLARWLCPGADDDHAAMARRLGMLPEGEVDHDEYVDLFQARWFGAESAPIDRCAEADHAAIARCAEADRAAAGDSLHAFTLRLSKRLADGVGRSGNLVFSPLSVYVALSLWASGARERTLAELLGVLGAPSLDVLIGHVCTLAEQALADRPQTGDSRVSFACGVWHDITAPLCPAYRDVATQWYKAVNFHQQPEEARERINAWVAALTNDLIPSMIGRDAPSSLTDLMLVNAMYLKGKWNKPFDEERHLFHRLDRTAVDAPFMRGFGMHRIACHNGFKVLQLRYKQQGRPLPAQLQPAPIYSMCVFLPDARDGLRWLAGQIACDPGFFRKHLPRSDVEVDDFRLPTFKVSFGMTMNDILRDMGLKEAFEPGKADDGAGVRRRLALQQVIHRSVIEVNAEGTEAADATVMVKCSTTGALPSPRRVDFVANHPFAFFVIEEVCGAILYAGHVVDPTIK</sequence>
<organism evidence="4 5">
    <name type="scientific">Hordeum vulgare subsp. vulgare</name>
    <name type="common">Domesticated barley</name>
    <dbReference type="NCBI Taxonomy" id="112509"/>
    <lineage>
        <taxon>Eukaryota</taxon>
        <taxon>Viridiplantae</taxon>
        <taxon>Streptophyta</taxon>
        <taxon>Embryophyta</taxon>
        <taxon>Tracheophyta</taxon>
        <taxon>Spermatophyta</taxon>
        <taxon>Magnoliopsida</taxon>
        <taxon>Liliopsida</taxon>
        <taxon>Poales</taxon>
        <taxon>Poaceae</taxon>
        <taxon>BOP clade</taxon>
        <taxon>Pooideae</taxon>
        <taxon>Triticodae</taxon>
        <taxon>Triticeae</taxon>
        <taxon>Hordeinae</taxon>
        <taxon>Hordeum</taxon>
    </lineage>
</organism>
<protein>
    <recommendedName>
        <fullName evidence="3">Serpin domain-containing protein</fullName>
    </recommendedName>
</protein>
<evidence type="ECO:0000256" key="2">
    <source>
        <dbReference type="RuleBase" id="RU000411"/>
    </source>
</evidence>
<dbReference type="PANTHER" id="PTHR11461:SF316">
    <property type="entry name" value="SERPIN DOMAIN-CONTAINING PROTEIN"/>
    <property type="match status" value="1"/>
</dbReference>
<dbReference type="InterPro" id="IPR042185">
    <property type="entry name" value="Serpin_sf_2"/>
</dbReference>
<feature type="domain" description="Serpin" evidence="3">
    <location>
        <begin position="94"/>
        <end position="466"/>
    </location>
</feature>
<dbReference type="CDD" id="cd02043">
    <property type="entry name" value="serpinP_plants"/>
    <property type="match status" value="1"/>
</dbReference>
<proteinExistence type="inferred from homology"/>
<dbReference type="Gene3D" id="3.30.497.10">
    <property type="entry name" value="Antithrombin, subunit I, domain 2"/>
    <property type="match status" value="1"/>
</dbReference>
<dbReference type="EnsemblPlants" id="HORVU.MOREX.r3.2HG0099760.1">
    <property type="protein sequence ID" value="HORVU.MOREX.r3.2HG0099760.1"/>
    <property type="gene ID" value="HORVU.MOREX.r3.2HG0099760"/>
</dbReference>
<keyword evidence="5" id="KW-1185">Reference proteome</keyword>
<reference evidence="4" key="3">
    <citation type="submission" date="2022-01" db="UniProtKB">
        <authorList>
            <consortium name="EnsemblPlants"/>
        </authorList>
    </citation>
    <scope>IDENTIFICATION</scope>
    <source>
        <strain evidence="4">subsp. vulgare</strain>
    </source>
</reference>
<dbReference type="InterPro" id="IPR000215">
    <property type="entry name" value="Serpin_fam"/>
</dbReference>
<dbReference type="GO" id="GO:0004867">
    <property type="term" value="F:serine-type endopeptidase inhibitor activity"/>
    <property type="evidence" value="ECO:0007669"/>
    <property type="project" value="InterPro"/>
</dbReference>